<dbReference type="STRING" id="1032480.MLP_32970"/>
<dbReference type="PANTHER" id="PTHR42685:SF22">
    <property type="entry name" value="CONDITIONED MEDIUM FACTOR RECEPTOR 1"/>
    <property type="match status" value="1"/>
</dbReference>
<evidence type="ECO:0000259" key="1">
    <source>
        <dbReference type="Pfam" id="PF01494"/>
    </source>
</evidence>
<dbReference type="eggNOG" id="COG0654">
    <property type="taxonomic scope" value="Bacteria"/>
</dbReference>
<dbReference type="GO" id="GO:0071949">
    <property type="term" value="F:FAD binding"/>
    <property type="evidence" value="ECO:0007669"/>
    <property type="project" value="InterPro"/>
</dbReference>
<dbReference type="KEGG" id="mph:MLP_32970"/>
<feature type="domain" description="FAD-binding" evidence="1">
    <location>
        <begin position="9"/>
        <end position="321"/>
    </location>
</feature>
<accession>F5XM54</accession>
<reference evidence="2 3" key="1">
    <citation type="submission" date="2011-05" db="EMBL/GenBank/DDBJ databases">
        <title>Whole genome sequence of Microlunatus phosphovorus NM-1.</title>
        <authorList>
            <person name="Hosoyama A."/>
            <person name="Sasaki K."/>
            <person name="Harada T."/>
            <person name="Igarashi R."/>
            <person name="Kawakoshi A."/>
            <person name="Sasagawa M."/>
            <person name="Fukada J."/>
            <person name="Nakamura S."/>
            <person name="Katano Y."/>
            <person name="Hanada S."/>
            <person name="Kamagata Y."/>
            <person name="Nakamura N."/>
            <person name="Yamazaki S."/>
            <person name="Fujita N."/>
        </authorList>
    </citation>
    <scope>NUCLEOTIDE SEQUENCE [LARGE SCALE GENOMIC DNA]</scope>
    <source>
        <strain evidence="3">ATCC 700054 / DSM 10555 / JCM 9379 / NBRC 101784 / NCIMB 13414 / VKM Ac-1990 / NM-1</strain>
    </source>
</reference>
<dbReference type="PRINTS" id="PR00420">
    <property type="entry name" value="RNGMNOXGNASE"/>
</dbReference>
<dbReference type="PANTHER" id="PTHR42685">
    <property type="entry name" value="GERANYLGERANYL DIPHOSPHATE REDUCTASE"/>
    <property type="match status" value="1"/>
</dbReference>
<evidence type="ECO:0000313" key="2">
    <source>
        <dbReference type="EMBL" id="BAK36311.1"/>
    </source>
</evidence>
<dbReference type="Proteomes" id="UP000007947">
    <property type="component" value="Chromosome"/>
</dbReference>
<protein>
    <submittedName>
        <fullName evidence="2">Putative oxidoreductase</fullName>
    </submittedName>
</protein>
<keyword evidence="3" id="KW-1185">Reference proteome</keyword>
<dbReference type="Gene3D" id="3.50.50.60">
    <property type="entry name" value="FAD/NAD(P)-binding domain"/>
    <property type="match status" value="1"/>
</dbReference>
<organism evidence="2 3">
    <name type="scientific">Microlunatus phosphovorus (strain ATCC 700054 / DSM 10555 / JCM 9379 / NBRC 101784 / NCIMB 13414 / VKM Ac-1990 / NM-1)</name>
    <dbReference type="NCBI Taxonomy" id="1032480"/>
    <lineage>
        <taxon>Bacteria</taxon>
        <taxon>Bacillati</taxon>
        <taxon>Actinomycetota</taxon>
        <taxon>Actinomycetes</taxon>
        <taxon>Propionibacteriales</taxon>
        <taxon>Propionibacteriaceae</taxon>
        <taxon>Microlunatus</taxon>
    </lineage>
</organism>
<dbReference type="InterPro" id="IPR050407">
    <property type="entry name" value="Geranylgeranyl_reductase"/>
</dbReference>
<dbReference type="InterPro" id="IPR036188">
    <property type="entry name" value="FAD/NAD-bd_sf"/>
</dbReference>
<dbReference type="HOGENOM" id="CLU_024648_7_0_11"/>
<evidence type="ECO:0000313" key="3">
    <source>
        <dbReference type="Proteomes" id="UP000007947"/>
    </source>
</evidence>
<name>F5XM54_MICPN</name>
<proteinExistence type="predicted"/>
<dbReference type="Pfam" id="PF01494">
    <property type="entry name" value="FAD_binding_3"/>
    <property type="match status" value="1"/>
</dbReference>
<dbReference type="AlphaFoldDB" id="F5XM54"/>
<dbReference type="SUPFAM" id="SSF51905">
    <property type="entry name" value="FAD/NAD(P)-binding domain"/>
    <property type="match status" value="1"/>
</dbReference>
<sequence>MTVMTDTDFDVIVIGARCAGSPTAMLLARQGCRVLLVDRASFPSDTLSTHLLHPPGVSALRRWGLLDEVIATGCPAIDTYRFDFGDFTLSGSPGTTGSPVAFAPRRTVLDQILLSAAGQAGVDVRLGFNVTEIAVEDGRVVGVRSQRDGRLVTERAAIVVGADGLRSTLASVVRPHAYQEKPRLLAGYYSYWHGLGMSGRFETYVRPERAFAAWPTNDELTVVIGGWPFAEFETNRTDAERHYLAMFDLAPDFAERLRSARRVSRVVGTAVPNYFRTPYGPGWALVGDAGYNKDFITAQGMQDAFRDAELCATAIVDGLGGRQSMPAAMAGYHTARDLAVAGIYELTTELATLEPPSPQMQKLLLSLHESRAGMDLFARVNAGATPPHELFSLAG</sequence>
<dbReference type="EMBL" id="AP012204">
    <property type="protein sequence ID" value="BAK36311.1"/>
    <property type="molecule type" value="Genomic_DNA"/>
</dbReference>
<dbReference type="InterPro" id="IPR002938">
    <property type="entry name" value="FAD-bd"/>
</dbReference>
<gene>
    <name evidence="2" type="ordered locus">MLP_32970</name>
</gene>